<keyword evidence="3" id="KW-1185">Reference proteome</keyword>
<dbReference type="EMBL" id="FONV01000011">
    <property type="protein sequence ID" value="SFF48150.1"/>
    <property type="molecule type" value="Genomic_DNA"/>
</dbReference>
<dbReference type="AlphaFoldDB" id="A0A1I2J2C7"/>
<feature type="compositionally biased region" description="Low complexity" evidence="1">
    <location>
        <begin position="96"/>
        <end position="107"/>
    </location>
</feature>
<evidence type="ECO:0000313" key="2">
    <source>
        <dbReference type="EMBL" id="SFF48150.1"/>
    </source>
</evidence>
<accession>A0A1I2J2C7</accession>
<proteinExistence type="predicted"/>
<sequence>MSDLCPLGNADRGRSFISALGPEAPDPTSRPVAVVAAGPRLFGATIHLGHRHTVRCSYRPTDQPRRTTIHRRAGASRQATIRCRSPPQPTPPPSHGPRLATATTHTAARPRSAAGHRRTAHVAGPAKPMPSPGRDAVPDTAARLAPSTRPLHLRSLPHGPSPTETANPPQLMPHATRLLPGHDPMLVTAVPAPDRDRPRGAAARLCRTLGREPSGGRAARGCAGRWAASRPASRATAGFAGFGGLVRIVLRGGPWGASGIDVSERMAAPRTCGALPH</sequence>
<gene>
    <name evidence="2" type="ORF">SAMN05421541_111146</name>
</gene>
<protein>
    <submittedName>
        <fullName evidence="2">Uncharacterized protein</fullName>
    </submittedName>
</protein>
<organism evidence="2 3">
    <name type="scientific">Actinoplanes philippinensis</name>
    <dbReference type="NCBI Taxonomy" id="35752"/>
    <lineage>
        <taxon>Bacteria</taxon>
        <taxon>Bacillati</taxon>
        <taxon>Actinomycetota</taxon>
        <taxon>Actinomycetes</taxon>
        <taxon>Micromonosporales</taxon>
        <taxon>Micromonosporaceae</taxon>
        <taxon>Actinoplanes</taxon>
    </lineage>
</organism>
<feature type="compositionally biased region" description="Pro residues" evidence="1">
    <location>
        <begin position="86"/>
        <end position="95"/>
    </location>
</feature>
<dbReference type="STRING" id="35752.SAMN05421541_111146"/>
<evidence type="ECO:0000313" key="3">
    <source>
        <dbReference type="Proteomes" id="UP000199645"/>
    </source>
</evidence>
<feature type="region of interest" description="Disordered" evidence="1">
    <location>
        <begin position="58"/>
        <end position="140"/>
    </location>
</feature>
<dbReference type="Proteomes" id="UP000199645">
    <property type="component" value="Unassembled WGS sequence"/>
</dbReference>
<name>A0A1I2J2C7_9ACTN</name>
<reference evidence="2 3" key="1">
    <citation type="submission" date="2016-10" db="EMBL/GenBank/DDBJ databases">
        <authorList>
            <person name="de Groot N.N."/>
        </authorList>
    </citation>
    <scope>NUCLEOTIDE SEQUENCE [LARGE SCALE GENOMIC DNA]</scope>
    <source>
        <strain evidence="2 3">DSM 43019</strain>
    </source>
</reference>
<evidence type="ECO:0000256" key="1">
    <source>
        <dbReference type="SAM" id="MobiDB-lite"/>
    </source>
</evidence>